<gene>
    <name evidence="2" type="ORF">MM415B02392_0009</name>
</gene>
<accession>A0A6M3L972</accession>
<feature type="compositionally biased region" description="Basic and acidic residues" evidence="1">
    <location>
        <begin position="203"/>
        <end position="224"/>
    </location>
</feature>
<dbReference type="EMBL" id="MT142906">
    <property type="protein sequence ID" value="QJA90332.1"/>
    <property type="molecule type" value="Genomic_DNA"/>
</dbReference>
<name>A0A6M3L972_9ZZZZ</name>
<dbReference type="AlphaFoldDB" id="A0A6M3L972"/>
<evidence type="ECO:0000313" key="2">
    <source>
        <dbReference type="EMBL" id="QJA90332.1"/>
    </source>
</evidence>
<feature type="region of interest" description="Disordered" evidence="1">
    <location>
        <begin position="194"/>
        <end position="232"/>
    </location>
</feature>
<evidence type="ECO:0000256" key="1">
    <source>
        <dbReference type="SAM" id="MobiDB-lite"/>
    </source>
</evidence>
<sequence length="232" mass="25602">MSDNTEVKTISPSILGRNRKKYDTMRTLDGMTEKQVKSTMSLDVKLFNKQNATSFTLDDYVKMLESLNKPSNTGKRDADKSTRDSLIVETQDVLSVINLAVAVKREAITLTPKQKAKAFDTLGDFGDVLTNHLKTAFSPIGGMSMLWNPSCQVSEAGDGLSVYIGGWDDGSKNPRYQYAPRKCPISKRSGYRDDSFNVSIHDMTPKAETPKAEAEAETEVKTEAEAETEAEA</sequence>
<proteinExistence type="predicted"/>
<organism evidence="2">
    <name type="scientific">viral metagenome</name>
    <dbReference type="NCBI Taxonomy" id="1070528"/>
    <lineage>
        <taxon>unclassified sequences</taxon>
        <taxon>metagenomes</taxon>
        <taxon>organismal metagenomes</taxon>
    </lineage>
</organism>
<reference evidence="2" key="1">
    <citation type="submission" date="2020-03" db="EMBL/GenBank/DDBJ databases">
        <title>The deep terrestrial virosphere.</title>
        <authorList>
            <person name="Holmfeldt K."/>
            <person name="Nilsson E."/>
            <person name="Simone D."/>
            <person name="Lopez-Fernandez M."/>
            <person name="Wu X."/>
            <person name="de Brujin I."/>
            <person name="Lundin D."/>
            <person name="Andersson A."/>
            <person name="Bertilsson S."/>
            <person name="Dopson M."/>
        </authorList>
    </citation>
    <scope>NUCLEOTIDE SEQUENCE</scope>
    <source>
        <strain evidence="2">MM415B02392</strain>
    </source>
</reference>
<protein>
    <submittedName>
        <fullName evidence="2">Uncharacterized protein</fullName>
    </submittedName>
</protein>